<proteinExistence type="predicted"/>
<gene>
    <name evidence="1" type="ORF">CLPA_c37970</name>
    <name evidence="2" type="ORF">CP6013_03408</name>
</gene>
<sequence length="128" mass="14893">MVLNNDKLILIYGFSQEEIVNIGELILDNNLVKFKVIDRHSGKMTVENIIQGVKLPLAYGNVNHEKVVLFNNLTDEELEKTIKIFRNNIDKKTIFAVVTPTSIKWTFDELLEHLVQERKWVEKRKSKG</sequence>
<dbReference type="Pfam" id="PF12646">
    <property type="entry name" value="DUF3783"/>
    <property type="match status" value="1"/>
</dbReference>
<accession>A0A0H3JBJ4</accession>
<reference evidence="1 4" key="1">
    <citation type="journal article" date="2015" name="Genome Announc.">
        <title>Complete Genome Sequence of the Nitrogen-Fixing and Solvent-Producing Clostridium pasteurianum DSM 525.</title>
        <authorList>
            <person name="Poehlein A."/>
            <person name="Grosse-Honebrink A."/>
            <person name="Zhang Y."/>
            <person name="Minton N.P."/>
            <person name="Daniel R."/>
        </authorList>
    </citation>
    <scope>NUCLEOTIDE SEQUENCE [LARGE SCALE GENOMIC DNA]</scope>
    <source>
        <strain evidence="1">DSM 525</strain>
        <strain evidence="4">DSM 525 / ATCC 6013</strain>
    </source>
</reference>
<evidence type="ECO:0000313" key="1">
    <source>
        <dbReference type="EMBL" id="AJA53823.1"/>
    </source>
</evidence>
<dbReference type="GeneID" id="93075883"/>
<organism evidence="1 4">
    <name type="scientific">Clostridium pasteurianum DSM 525 = ATCC 6013</name>
    <dbReference type="NCBI Taxonomy" id="1262449"/>
    <lineage>
        <taxon>Bacteria</taxon>
        <taxon>Bacillati</taxon>
        <taxon>Bacillota</taxon>
        <taxon>Clostridia</taxon>
        <taxon>Eubacteriales</taxon>
        <taxon>Clostridiaceae</taxon>
        <taxon>Clostridium</taxon>
    </lineage>
</organism>
<dbReference type="KEGG" id="cpae:CPAST_c37970"/>
<dbReference type="InterPro" id="IPR016621">
    <property type="entry name" value="UCP014543"/>
</dbReference>
<dbReference type="Proteomes" id="UP000028042">
    <property type="component" value="Unassembled WGS sequence"/>
</dbReference>
<name>A0A0H3JBJ4_CLOPA</name>
<dbReference type="KEGG" id="cpat:CLPA_c37970"/>
<dbReference type="eggNOG" id="ENOG5033FFM">
    <property type="taxonomic scope" value="Bacteria"/>
</dbReference>
<dbReference type="EMBL" id="CP009268">
    <property type="protein sequence ID" value="AJA53823.1"/>
    <property type="molecule type" value="Genomic_DNA"/>
</dbReference>
<evidence type="ECO:0000313" key="2">
    <source>
        <dbReference type="EMBL" id="KRU14152.1"/>
    </source>
</evidence>
<reference evidence="2" key="2">
    <citation type="submission" date="2015-10" db="EMBL/GenBank/DDBJ databases">
        <title>Improved Draft Genome Sequence of Clostridium pasteurianum Strain ATCC 6013 (DSM 525) Using a Hybrid Next-Generation Sequencing Approach.</title>
        <authorList>
            <person name="Pyne M.E."/>
            <person name="Utturkar S.M."/>
            <person name="Brown S.D."/>
            <person name="Moo-Young M."/>
            <person name="Chung D.A."/>
            <person name="Chou P.C."/>
        </authorList>
    </citation>
    <scope>NUCLEOTIDE SEQUENCE</scope>
    <source>
        <strain evidence="2">ATCC 6013</strain>
    </source>
</reference>
<protein>
    <submittedName>
        <fullName evidence="2">Putative conserved protein UCP014543</fullName>
    </submittedName>
</protein>
<dbReference type="Proteomes" id="UP000030905">
    <property type="component" value="Chromosome"/>
</dbReference>
<dbReference type="PIRSF" id="PIRSF014543">
    <property type="entry name" value="UCP014543"/>
    <property type="match status" value="1"/>
</dbReference>
<keyword evidence="4" id="KW-1185">Reference proteome</keyword>
<evidence type="ECO:0000313" key="3">
    <source>
        <dbReference type="Proteomes" id="UP000028042"/>
    </source>
</evidence>
<dbReference type="PATRIC" id="fig|1262449.3.peg.3615"/>
<dbReference type="AlphaFoldDB" id="A0A0H3JBJ4"/>
<dbReference type="EMBL" id="JPGY02000001">
    <property type="protein sequence ID" value="KRU14152.1"/>
    <property type="molecule type" value="Genomic_DNA"/>
</dbReference>
<dbReference type="RefSeq" id="WP_003447663.1">
    <property type="nucleotide sequence ID" value="NZ_ANZB01000016.1"/>
</dbReference>
<evidence type="ECO:0000313" key="4">
    <source>
        <dbReference type="Proteomes" id="UP000030905"/>
    </source>
</evidence>
<reference evidence="2 3" key="3">
    <citation type="journal article" name="Genome Announc.">
        <title>Improved Draft Genome Sequence of Clostridium pasteurianum Strain ATCC 6013 (DSM 525) Using a Hybrid Next-Generation Sequencing Approach.</title>
        <authorList>
            <person name="Pyne M.E."/>
            <person name="Utturkar S."/>
            <person name="Brown S.D."/>
            <person name="Moo-Young M."/>
            <person name="Chung D.A."/>
            <person name="Chou C.P."/>
        </authorList>
    </citation>
    <scope>NUCLEOTIDE SEQUENCE [LARGE SCALE GENOMIC DNA]</scope>
    <source>
        <strain evidence="2 3">ATCC 6013</strain>
    </source>
</reference>